<dbReference type="Proteomes" id="UP000315017">
    <property type="component" value="Chromosome"/>
</dbReference>
<keyword evidence="3 6" id="KW-0812">Transmembrane</keyword>
<dbReference type="Pfam" id="PF00482">
    <property type="entry name" value="T2SSF"/>
    <property type="match status" value="1"/>
</dbReference>
<feature type="transmembrane region" description="Helical" evidence="6">
    <location>
        <begin position="228"/>
        <end position="248"/>
    </location>
</feature>
<evidence type="ECO:0000313" key="8">
    <source>
        <dbReference type="EMBL" id="QDU27034.1"/>
    </source>
</evidence>
<dbReference type="KEGG" id="aagg:ETAA8_21180"/>
<dbReference type="OrthoDB" id="254209at2"/>
<dbReference type="InterPro" id="IPR018076">
    <property type="entry name" value="T2SS_GspF_dom"/>
</dbReference>
<evidence type="ECO:0000259" key="7">
    <source>
        <dbReference type="Pfam" id="PF00482"/>
    </source>
</evidence>
<dbReference type="AlphaFoldDB" id="A0A517Y9Z1"/>
<dbReference type="Gene3D" id="1.20.81.30">
    <property type="entry name" value="Type II secretion system (T2SS), domain F"/>
    <property type="match status" value="1"/>
</dbReference>
<organism evidence="8 9">
    <name type="scientific">Anatilimnocola aggregata</name>
    <dbReference type="NCBI Taxonomy" id="2528021"/>
    <lineage>
        <taxon>Bacteria</taxon>
        <taxon>Pseudomonadati</taxon>
        <taxon>Planctomycetota</taxon>
        <taxon>Planctomycetia</taxon>
        <taxon>Pirellulales</taxon>
        <taxon>Pirellulaceae</taxon>
        <taxon>Anatilimnocola</taxon>
    </lineage>
</organism>
<dbReference type="PANTHER" id="PTHR35007">
    <property type="entry name" value="INTEGRAL MEMBRANE PROTEIN-RELATED"/>
    <property type="match status" value="1"/>
</dbReference>
<evidence type="ECO:0000256" key="2">
    <source>
        <dbReference type="ARBA" id="ARBA00022475"/>
    </source>
</evidence>
<name>A0A517Y9Z1_9BACT</name>
<evidence type="ECO:0000256" key="6">
    <source>
        <dbReference type="SAM" id="Phobius"/>
    </source>
</evidence>
<keyword evidence="4 6" id="KW-1133">Transmembrane helix</keyword>
<gene>
    <name evidence="8" type="ORF">ETAA8_21180</name>
</gene>
<dbReference type="RefSeq" id="WP_145087912.1">
    <property type="nucleotide sequence ID" value="NZ_CP036274.1"/>
</dbReference>
<feature type="domain" description="Type II secretion system protein GspF" evidence="7">
    <location>
        <begin position="120"/>
        <end position="244"/>
    </location>
</feature>
<evidence type="ECO:0000313" key="9">
    <source>
        <dbReference type="Proteomes" id="UP000315017"/>
    </source>
</evidence>
<keyword evidence="9" id="KW-1185">Reference proteome</keyword>
<dbReference type="EMBL" id="CP036274">
    <property type="protein sequence ID" value="QDU27034.1"/>
    <property type="molecule type" value="Genomic_DNA"/>
</dbReference>
<evidence type="ECO:0000256" key="1">
    <source>
        <dbReference type="ARBA" id="ARBA00004651"/>
    </source>
</evidence>
<evidence type="ECO:0000256" key="5">
    <source>
        <dbReference type="ARBA" id="ARBA00023136"/>
    </source>
</evidence>
<comment type="subcellular location">
    <subcellularLocation>
        <location evidence="1">Cell membrane</location>
        <topology evidence="1">Multi-pass membrane protein</topology>
    </subcellularLocation>
</comment>
<dbReference type="PANTHER" id="PTHR35007:SF1">
    <property type="entry name" value="PILUS ASSEMBLY PROTEIN"/>
    <property type="match status" value="1"/>
</dbReference>
<feature type="transmembrane region" description="Helical" evidence="6">
    <location>
        <begin position="260"/>
        <end position="282"/>
    </location>
</feature>
<evidence type="ECO:0000256" key="3">
    <source>
        <dbReference type="ARBA" id="ARBA00022692"/>
    </source>
</evidence>
<protein>
    <submittedName>
        <fullName evidence="8">Bacterial type II secretion system protein F domain protein</fullName>
    </submittedName>
</protein>
<evidence type="ECO:0000256" key="4">
    <source>
        <dbReference type="ARBA" id="ARBA00022989"/>
    </source>
</evidence>
<keyword evidence="5 6" id="KW-0472">Membrane</keyword>
<keyword evidence="2" id="KW-1003">Cell membrane</keyword>
<feature type="transmembrane region" description="Helical" evidence="6">
    <location>
        <begin position="65"/>
        <end position="98"/>
    </location>
</feature>
<dbReference type="GO" id="GO:0005886">
    <property type="term" value="C:plasma membrane"/>
    <property type="evidence" value="ECO:0007669"/>
    <property type="project" value="UniProtKB-SubCell"/>
</dbReference>
<sequence>MFHLALTFGCLFAVATLVVYQWRTLALRGLALNRLNESSAPSTRVDRQEPAGSGPLRRTLRFVPYLLGVLIAIVSWLVLGLSPTLSVAFGLIVAMLGAECESYFATARAAKIERQLADAIDLMIGALGAGTGVTNAMSAAIEETSQPLKGQLEDLLGRIRLGDDPQAVFRSLAQRIPLETFLLFSSTLAVHWEVGGSLAPTLASVGRTIRDRIEIGRRIQSNIAQSQISTVFILLLTYFIAAVVWRNSPGQMQAFIGTEIGSTIVAGSMVLQAVGIIWMSAISKAKF</sequence>
<accession>A0A517Y9Z1</accession>
<dbReference type="InterPro" id="IPR042094">
    <property type="entry name" value="T2SS_GspF_sf"/>
</dbReference>
<reference evidence="8 9" key="1">
    <citation type="submission" date="2019-02" db="EMBL/GenBank/DDBJ databases">
        <title>Deep-cultivation of Planctomycetes and their phenomic and genomic characterization uncovers novel biology.</title>
        <authorList>
            <person name="Wiegand S."/>
            <person name="Jogler M."/>
            <person name="Boedeker C."/>
            <person name="Pinto D."/>
            <person name="Vollmers J."/>
            <person name="Rivas-Marin E."/>
            <person name="Kohn T."/>
            <person name="Peeters S.H."/>
            <person name="Heuer A."/>
            <person name="Rast P."/>
            <person name="Oberbeckmann S."/>
            <person name="Bunk B."/>
            <person name="Jeske O."/>
            <person name="Meyerdierks A."/>
            <person name="Storesund J.E."/>
            <person name="Kallscheuer N."/>
            <person name="Luecker S."/>
            <person name="Lage O.M."/>
            <person name="Pohl T."/>
            <person name="Merkel B.J."/>
            <person name="Hornburger P."/>
            <person name="Mueller R.-W."/>
            <person name="Bruemmer F."/>
            <person name="Labrenz M."/>
            <person name="Spormann A.M."/>
            <person name="Op den Camp H."/>
            <person name="Overmann J."/>
            <person name="Amann R."/>
            <person name="Jetten M.S.M."/>
            <person name="Mascher T."/>
            <person name="Medema M.H."/>
            <person name="Devos D.P."/>
            <person name="Kaster A.-K."/>
            <person name="Ovreas L."/>
            <person name="Rohde M."/>
            <person name="Galperin M.Y."/>
            <person name="Jogler C."/>
        </authorList>
    </citation>
    <scope>NUCLEOTIDE SEQUENCE [LARGE SCALE GENOMIC DNA]</scope>
    <source>
        <strain evidence="8 9">ETA_A8</strain>
    </source>
</reference>
<proteinExistence type="predicted"/>